<evidence type="ECO:0000313" key="3">
    <source>
        <dbReference type="EnsemblMetazoa" id="SCAU000174-PA"/>
    </source>
</evidence>
<dbReference type="EnsemblMetazoa" id="SCAU000174-RA">
    <property type="protein sequence ID" value="SCAU000174-PA"/>
    <property type="gene ID" value="SCAU000174"/>
</dbReference>
<dbReference type="GO" id="GO:0016567">
    <property type="term" value="P:protein ubiquitination"/>
    <property type="evidence" value="ECO:0007669"/>
    <property type="project" value="InterPro"/>
</dbReference>
<feature type="compositionally biased region" description="Polar residues" evidence="1">
    <location>
        <begin position="590"/>
        <end position="604"/>
    </location>
</feature>
<protein>
    <recommendedName>
        <fullName evidence="2">DDB1- and CUL4-associated factor 15 WD40 repeat-containing domain-containing protein</fullName>
    </recommendedName>
</protein>
<feature type="compositionally biased region" description="Acidic residues" evidence="1">
    <location>
        <begin position="17"/>
        <end position="40"/>
    </location>
</feature>
<gene>
    <name evidence="3" type="primary">106084434</name>
</gene>
<dbReference type="OrthoDB" id="6354267at2759"/>
<dbReference type="VEuPathDB" id="VectorBase:SCAU000174"/>
<dbReference type="Proteomes" id="UP000095300">
    <property type="component" value="Unassembled WGS sequence"/>
</dbReference>
<dbReference type="InterPro" id="IPR038914">
    <property type="entry name" value="DCAF15"/>
</dbReference>
<dbReference type="PANTHER" id="PTHR28541:SF1">
    <property type="entry name" value="DDB1- AND CUL4-ASSOCIATED FACTOR 15"/>
    <property type="match status" value="1"/>
</dbReference>
<dbReference type="GO" id="GO:0080008">
    <property type="term" value="C:Cul4-RING E3 ubiquitin ligase complex"/>
    <property type="evidence" value="ECO:0007669"/>
    <property type="project" value="TreeGrafter"/>
</dbReference>
<dbReference type="CDD" id="cd20917">
    <property type="entry name" value="DCAF15-NTD"/>
    <property type="match status" value="1"/>
</dbReference>
<dbReference type="PANTHER" id="PTHR28541">
    <property type="entry name" value="DDB1- AND CUL4-ASSOCIATED FACTOR 15"/>
    <property type="match status" value="1"/>
</dbReference>
<dbReference type="CDD" id="cd20913">
    <property type="entry name" value="DCAF15-CTD"/>
    <property type="match status" value="1"/>
</dbReference>
<proteinExistence type="predicted"/>
<feature type="domain" description="DDB1- and CUL4-associated factor 15 WD40 repeat-containing" evidence="2">
    <location>
        <begin position="98"/>
        <end position="300"/>
    </location>
</feature>
<dbReference type="Pfam" id="PF14939">
    <property type="entry name" value="DCAF15_WD40"/>
    <property type="match status" value="1"/>
</dbReference>
<evidence type="ECO:0000259" key="2">
    <source>
        <dbReference type="Pfam" id="PF14939"/>
    </source>
</evidence>
<sequence>MDRNSIHSGPSYIDLSSSEEDDDEEFSLAESSETDCEDDDPHQFRERDGQGLHSVGQFSEKVGNFRDDLIKCRQQNWAKKLLQREYMGNLRFCRDTKPLLSAVPKRLRFCFKDLVPVNFLQGHMFMGLSACGQFLLSYKVCSSESAPNSSHYPFTIGYKYTLFFWIYQPHKPLRGFYKCCLFDDHGVDNVKEVSMIQWKSCDPRILIVHGASEEENEDSYLTYIKVPKLGCLECRKQRDYEEEEGYFRRHILCIKCNLTVHTKYSTTESDRKFDPYLHLICPERILIISNGFFHMLHISLEQPPKEQQSAAVTLQSQQQQQNMIAVLMMKPLCTGSPTPTHQLNDLSPQQERRHTPVIFTPNNDNDNFSVDSQTTFNSQSNVVNRIIEDFADIETDSTHSGSGIIAITTPQAFASVGLKSPTSIVSNPDSPVSQVTVGRKSCEEFVFSCSPNVSSRANAIPSGVANTPPPPSNSASPGNAIKTNSPLFQNGARRRHRIVTKSFRKGISMFFSSTGITTTQTSSPNTSTASANALTSNDRASTYEFCEENEKCEKISILRKRRLAERKYEFSEDNSENIIPFTKTRTSANNSFSSLLGNSATGSHSPRHNRTHLHNSLSPYASPSSSPHPHSSNINVTNYGHYAAPSALSPLRHSCTSPLGFRSPPSTSGLITPNNNSVAANISGTGGGGGGTVMRSPSRHLISNNFYNNHKSPPHSLSPATQYMLSFKPHGTLSPLQLSITKRSHLERGGSISPNYQHPFLSPRRDEIRAFEVPLQGGATEKPVCTKKFQRRYVEEDDAASVITSEEDDCISPGYHTLLPVEVHGSCYSEMQMISKASFQQLRCTSVVIEQHSFDMETFTYYVISTLCQKNQKTYDFFYDWAYELINVCPITQTIFCLLMAHFSAREEVASCLNCSRKLSCAFHRRQYECRVLFCWNMCTGEWDVLDFGELHDHKLQNMFIRKGVKRNPVSLAQRAKKLAREMAQTLNKLPDYTSNLRVLDSNINKSKKTIIDIDNMIEFYLKRPRSMN</sequence>
<feature type="region of interest" description="Disordered" evidence="1">
    <location>
        <begin position="1"/>
        <end position="50"/>
    </location>
</feature>
<reference evidence="3" key="1">
    <citation type="submission" date="2020-05" db="UniProtKB">
        <authorList>
            <consortium name="EnsemblMetazoa"/>
        </authorList>
    </citation>
    <scope>IDENTIFICATION</scope>
    <source>
        <strain evidence="3">USDA</strain>
    </source>
</reference>
<accession>A0A1I8NLY5</accession>
<keyword evidence="4" id="KW-1185">Reference proteome</keyword>
<evidence type="ECO:0000256" key="1">
    <source>
        <dbReference type="SAM" id="MobiDB-lite"/>
    </source>
</evidence>
<dbReference type="AlphaFoldDB" id="A0A1I8NLY5"/>
<feature type="compositionally biased region" description="Basic and acidic residues" evidence="1">
    <location>
        <begin position="41"/>
        <end position="50"/>
    </location>
</feature>
<feature type="region of interest" description="Disordered" evidence="1">
    <location>
        <begin position="590"/>
        <end position="634"/>
    </location>
</feature>
<organism evidence="3 4">
    <name type="scientific">Stomoxys calcitrans</name>
    <name type="common">Stable fly</name>
    <name type="synonym">Conops calcitrans</name>
    <dbReference type="NCBI Taxonomy" id="35570"/>
    <lineage>
        <taxon>Eukaryota</taxon>
        <taxon>Metazoa</taxon>
        <taxon>Ecdysozoa</taxon>
        <taxon>Arthropoda</taxon>
        <taxon>Hexapoda</taxon>
        <taxon>Insecta</taxon>
        <taxon>Pterygota</taxon>
        <taxon>Neoptera</taxon>
        <taxon>Endopterygota</taxon>
        <taxon>Diptera</taxon>
        <taxon>Brachycera</taxon>
        <taxon>Muscomorpha</taxon>
        <taxon>Muscoidea</taxon>
        <taxon>Muscidae</taxon>
        <taxon>Stomoxys</taxon>
    </lineage>
</organism>
<dbReference type="InterPro" id="IPR032734">
    <property type="entry name" value="DCAF15_WD40"/>
</dbReference>
<feature type="compositionally biased region" description="Low complexity" evidence="1">
    <location>
        <begin position="614"/>
        <end position="632"/>
    </location>
</feature>
<dbReference type="InterPro" id="IPR047319">
    <property type="entry name" value="DCAF15_C"/>
</dbReference>
<name>A0A1I8NLY5_STOCA</name>
<dbReference type="KEGG" id="scac:106084434"/>
<evidence type="ECO:0000313" key="4">
    <source>
        <dbReference type="Proteomes" id="UP000095300"/>
    </source>
</evidence>